<evidence type="ECO:0000313" key="1">
    <source>
        <dbReference type="EMBL" id="ERN43062.1"/>
    </source>
</evidence>
<dbReference type="InParanoid" id="U5DQE7"/>
<dbReference type="AlphaFoldDB" id="U5DQE7"/>
<protein>
    <submittedName>
        <fullName evidence="1">Uncharacterized protein</fullName>
    </submittedName>
</protein>
<proteinExistence type="predicted"/>
<dbReference type="Proteomes" id="UP000016960">
    <property type="component" value="Unassembled WGS sequence"/>
</dbReference>
<reference evidence="1 2" key="1">
    <citation type="submission" date="2013-05" db="EMBL/GenBank/DDBJ databases">
        <title>Draft genome sequence of Rubidibacter lacunae KORDI 51-2.</title>
        <authorList>
            <person name="Choi D.H."/>
            <person name="Noh J.H."/>
            <person name="Kwon K.-K."/>
            <person name="Lee J.-H."/>
            <person name="Ryu J.-Y."/>
        </authorList>
    </citation>
    <scope>NUCLEOTIDE SEQUENCE [LARGE SCALE GENOMIC DNA]</scope>
    <source>
        <strain evidence="1 2">KORDI 51-2</strain>
    </source>
</reference>
<keyword evidence="2" id="KW-1185">Reference proteome</keyword>
<dbReference type="OrthoDB" id="9944017at2"/>
<dbReference type="EMBL" id="ASSJ01000004">
    <property type="protein sequence ID" value="ERN43062.1"/>
    <property type="molecule type" value="Genomic_DNA"/>
</dbReference>
<evidence type="ECO:0000313" key="2">
    <source>
        <dbReference type="Proteomes" id="UP000016960"/>
    </source>
</evidence>
<dbReference type="RefSeq" id="WP_022604162.1">
    <property type="nucleotide sequence ID" value="NZ_ASSJ01000004.1"/>
</dbReference>
<accession>U5DQE7</accession>
<gene>
    <name evidence="1" type="ORF">KR51_00003780</name>
</gene>
<organism evidence="1 2">
    <name type="scientific">Rubidibacter lacunae KORDI 51-2</name>
    <dbReference type="NCBI Taxonomy" id="582515"/>
    <lineage>
        <taxon>Bacteria</taxon>
        <taxon>Bacillati</taxon>
        <taxon>Cyanobacteriota</taxon>
        <taxon>Cyanophyceae</taxon>
        <taxon>Oscillatoriophycideae</taxon>
        <taxon>Chroococcales</taxon>
        <taxon>Aphanothecaceae</taxon>
        <taxon>Rubidibacter</taxon>
    </lineage>
</organism>
<name>U5DQE7_9CHRO</name>
<comment type="caution">
    <text evidence="1">The sequence shown here is derived from an EMBL/GenBank/DDBJ whole genome shotgun (WGS) entry which is preliminary data.</text>
</comment>
<sequence length="127" mass="14412">MANWGPDRNLSLDQGKIYVLKVPANRRAEFHFSCESWYENAAIIYNNDPTDPQVFAERGNYACSLSDWNAPIVPHDATYMITSWNKSSPPRAQNPWYKAPIKSNLKARDTSSSGLRTRLTTAITTFL</sequence>